<keyword evidence="6" id="KW-1185">Reference proteome</keyword>
<dbReference type="GO" id="GO:0043565">
    <property type="term" value="F:sequence-specific DNA binding"/>
    <property type="evidence" value="ECO:0007669"/>
    <property type="project" value="InterPro"/>
</dbReference>
<dbReference type="Pfam" id="PF12833">
    <property type="entry name" value="HTH_18"/>
    <property type="match status" value="1"/>
</dbReference>
<dbReference type="InterPro" id="IPR020449">
    <property type="entry name" value="Tscrpt_reg_AraC-type_HTH"/>
</dbReference>
<name>A0A4P8ITW5_9BURK</name>
<sequence>MLDYIYDHLDDELDLNRLADIACLSPYHWHRVYQAMYGETIAATVRRLRLHRAAGYLAKGQMPIDKIAQSAGYGSLQAFTRTFSAVFGMPPAQYRKNGTHRRFQPQDSGGDPMVMREVEIREVPAMQAVTVDHTGSYMQIGKAFDTLFGWLGSINMFGSIQHAVGIFYDDPSAVAEAALRSKAGVVLAVPVEIAAPFSLTAIRGGQYAVLRHQGPYADMAAAYQWLYGEWLPQSGREAADAPVFEEYLNNPRNTPPAELLTDICLPLR</sequence>
<dbReference type="OrthoDB" id="282744at2"/>
<evidence type="ECO:0000313" key="5">
    <source>
        <dbReference type="EMBL" id="QCP51587.1"/>
    </source>
</evidence>
<dbReference type="InterPro" id="IPR029442">
    <property type="entry name" value="GyrI-like"/>
</dbReference>
<dbReference type="PRINTS" id="PR00032">
    <property type="entry name" value="HTHARAC"/>
</dbReference>
<dbReference type="GO" id="GO:0003700">
    <property type="term" value="F:DNA-binding transcription factor activity"/>
    <property type="evidence" value="ECO:0007669"/>
    <property type="project" value="InterPro"/>
</dbReference>
<dbReference type="Gene3D" id="3.20.80.10">
    <property type="entry name" value="Regulatory factor, effector binding domain"/>
    <property type="match status" value="1"/>
</dbReference>
<evidence type="ECO:0000256" key="3">
    <source>
        <dbReference type="ARBA" id="ARBA00023163"/>
    </source>
</evidence>
<dbReference type="Pfam" id="PF06445">
    <property type="entry name" value="GyrI-like"/>
    <property type="match status" value="1"/>
</dbReference>
<accession>A0A4P8ITW5</accession>
<dbReference type="SUPFAM" id="SSF46689">
    <property type="entry name" value="Homeodomain-like"/>
    <property type="match status" value="2"/>
</dbReference>
<dbReference type="PANTHER" id="PTHR40055:SF1">
    <property type="entry name" value="TRANSCRIPTIONAL REGULATOR YGIV-RELATED"/>
    <property type="match status" value="1"/>
</dbReference>
<reference evidence="5 6" key="1">
    <citation type="submission" date="2019-05" db="EMBL/GenBank/DDBJ databases">
        <title>Burkholderia sp. DHOD12, isolated from subtropical forest soil.</title>
        <authorList>
            <person name="Gao Z.-H."/>
            <person name="Qiu L.-H."/>
        </authorList>
    </citation>
    <scope>NUCLEOTIDE SEQUENCE [LARGE SCALE GENOMIC DNA]</scope>
    <source>
        <strain evidence="5 6">DHOD12</strain>
    </source>
</reference>
<dbReference type="InterPro" id="IPR050908">
    <property type="entry name" value="SmbC-like"/>
</dbReference>
<dbReference type="SMART" id="SM00342">
    <property type="entry name" value="HTH_ARAC"/>
    <property type="match status" value="1"/>
</dbReference>
<dbReference type="PROSITE" id="PS00041">
    <property type="entry name" value="HTH_ARAC_FAMILY_1"/>
    <property type="match status" value="1"/>
</dbReference>
<feature type="domain" description="HTH araC/xylS-type" evidence="4">
    <location>
        <begin position="1"/>
        <end position="97"/>
    </location>
</feature>
<proteinExistence type="predicted"/>
<protein>
    <submittedName>
        <fullName evidence="5">AraC family transcriptional regulator</fullName>
    </submittedName>
</protein>
<dbReference type="InterPro" id="IPR009057">
    <property type="entry name" value="Homeodomain-like_sf"/>
</dbReference>
<evidence type="ECO:0000256" key="2">
    <source>
        <dbReference type="ARBA" id="ARBA00023125"/>
    </source>
</evidence>
<dbReference type="InterPro" id="IPR010499">
    <property type="entry name" value="AraC_E-bd"/>
</dbReference>
<dbReference type="Proteomes" id="UP000298656">
    <property type="component" value="Chromosome 1"/>
</dbReference>
<dbReference type="AlphaFoldDB" id="A0A4P8ITW5"/>
<evidence type="ECO:0000313" key="6">
    <source>
        <dbReference type="Proteomes" id="UP000298656"/>
    </source>
</evidence>
<dbReference type="PROSITE" id="PS01124">
    <property type="entry name" value="HTH_ARAC_FAMILY_2"/>
    <property type="match status" value="1"/>
</dbReference>
<dbReference type="InterPro" id="IPR018060">
    <property type="entry name" value="HTH_AraC"/>
</dbReference>
<evidence type="ECO:0000259" key="4">
    <source>
        <dbReference type="PROSITE" id="PS01124"/>
    </source>
</evidence>
<keyword evidence="1" id="KW-0805">Transcription regulation</keyword>
<gene>
    <name evidence="5" type="ORF">FAZ95_00085</name>
</gene>
<dbReference type="SMART" id="SM00871">
    <property type="entry name" value="AraC_E_bind"/>
    <property type="match status" value="1"/>
</dbReference>
<dbReference type="InterPro" id="IPR018062">
    <property type="entry name" value="HTH_AraC-typ_CS"/>
</dbReference>
<dbReference type="Gene3D" id="1.10.10.60">
    <property type="entry name" value="Homeodomain-like"/>
    <property type="match status" value="2"/>
</dbReference>
<dbReference type="EMBL" id="CP040077">
    <property type="protein sequence ID" value="QCP51587.1"/>
    <property type="molecule type" value="Genomic_DNA"/>
</dbReference>
<dbReference type="SUPFAM" id="SSF55136">
    <property type="entry name" value="Probable bacterial effector-binding domain"/>
    <property type="match status" value="1"/>
</dbReference>
<evidence type="ECO:0000256" key="1">
    <source>
        <dbReference type="ARBA" id="ARBA00023015"/>
    </source>
</evidence>
<keyword evidence="3" id="KW-0804">Transcription</keyword>
<dbReference type="InterPro" id="IPR011256">
    <property type="entry name" value="Reg_factor_effector_dom_sf"/>
</dbReference>
<dbReference type="PANTHER" id="PTHR40055">
    <property type="entry name" value="TRANSCRIPTIONAL REGULATOR YGIV-RELATED"/>
    <property type="match status" value="1"/>
</dbReference>
<dbReference type="KEGG" id="tvl:FAZ95_00085"/>
<organism evidence="5 6">
    <name type="scientific">Trinickia violacea</name>
    <dbReference type="NCBI Taxonomy" id="2571746"/>
    <lineage>
        <taxon>Bacteria</taxon>
        <taxon>Pseudomonadati</taxon>
        <taxon>Pseudomonadota</taxon>
        <taxon>Betaproteobacteria</taxon>
        <taxon>Burkholderiales</taxon>
        <taxon>Burkholderiaceae</taxon>
        <taxon>Trinickia</taxon>
    </lineage>
</organism>
<keyword evidence="2" id="KW-0238">DNA-binding</keyword>